<dbReference type="InterPro" id="IPR009078">
    <property type="entry name" value="Ferritin-like_SF"/>
</dbReference>
<evidence type="ECO:0000313" key="2">
    <source>
        <dbReference type="Proteomes" id="UP000320948"/>
    </source>
</evidence>
<gene>
    <name evidence="1" type="ORF">DI628_01625</name>
</gene>
<dbReference type="EMBL" id="VAFM01000001">
    <property type="protein sequence ID" value="TKW62085.1"/>
    <property type="molecule type" value="Genomic_DNA"/>
</dbReference>
<comment type="caution">
    <text evidence="1">The sequence shown here is derived from an EMBL/GenBank/DDBJ whole genome shotgun (WGS) entry which is preliminary data.</text>
</comment>
<dbReference type="InterPro" id="IPR012347">
    <property type="entry name" value="Ferritin-like"/>
</dbReference>
<accession>A0A6N4RDK6</accession>
<protein>
    <submittedName>
        <fullName evidence="1">Ferritin-like domain-containing protein</fullName>
    </submittedName>
</protein>
<sequence>MFSSTPEVGSLQDLFLEQLKDIYDAEHRLLDALSEMAEESTNTKLQRGFEKHRTQTETHIERLETIFGMMGVEPERKSCDAIKGLIAEADEVIEEAEGNVRDAGLIASAQAVEHYEIARYGTLKQWAETLGMREAAKLLDSTLKEEVATDVSLTDLAESTVNPSAFAADLLGKGKQSTTQSNSRR</sequence>
<proteinExistence type="predicted"/>
<reference evidence="1 2" key="1">
    <citation type="journal article" date="2017" name="Nat. Commun.">
        <title>In situ click chemistry generation of cyclooxygenase-2 inhibitors.</title>
        <authorList>
            <person name="Bhardwaj A."/>
            <person name="Kaur J."/>
            <person name="Wuest M."/>
            <person name="Wuest F."/>
        </authorList>
    </citation>
    <scope>NUCLEOTIDE SEQUENCE [LARGE SCALE GENOMIC DNA]</scope>
    <source>
        <strain evidence="1">S2_018_000_R2_106</strain>
    </source>
</reference>
<dbReference type="Pfam" id="PF05974">
    <property type="entry name" value="DUF892"/>
    <property type="match status" value="1"/>
</dbReference>
<name>A0A6N4RDK6_BLAVI</name>
<dbReference type="Gene3D" id="1.20.1260.10">
    <property type="match status" value="1"/>
</dbReference>
<dbReference type="PANTHER" id="PTHR30565">
    <property type="entry name" value="PROTEIN YCIF"/>
    <property type="match status" value="1"/>
</dbReference>
<dbReference type="PANTHER" id="PTHR30565:SF9">
    <property type="entry name" value="PROTEIN YCIF"/>
    <property type="match status" value="1"/>
</dbReference>
<dbReference type="InterPro" id="IPR047114">
    <property type="entry name" value="YciF"/>
</dbReference>
<dbReference type="Proteomes" id="UP000320948">
    <property type="component" value="Unassembled WGS sequence"/>
</dbReference>
<dbReference type="InterPro" id="IPR010287">
    <property type="entry name" value="DUF892_YciF-like"/>
</dbReference>
<dbReference type="CDD" id="cd07909">
    <property type="entry name" value="YciF"/>
    <property type="match status" value="1"/>
</dbReference>
<dbReference type="SUPFAM" id="SSF47240">
    <property type="entry name" value="Ferritin-like"/>
    <property type="match status" value="1"/>
</dbReference>
<evidence type="ECO:0000313" key="1">
    <source>
        <dbReference type="EMBL" id="TKW62085.1"/>
    </source>
</evidence>
<dbReference type="AlphaFoldDB" id="A0A6N4RDK6"/>
<organism evidence="1 2">
    <name type="scientific">Blastochloris viridis</name>
    <name type="common">Rhodopseudomonas viridis</name>
    <dbReference type="NCBI Taxonomy" id="1079"/>
    <lineage>
        <taxon>Bacteria</taxon>
        <taxon>Pseudomonadati</taxon>
        <taxon>Pseudomonadota</taxon>
        <taxon>Alphaproteobacteria</taxon>
        <taxon>Hyphomicrobiales</taxon>
        <taxon>Blastochloridaceae</taxon>
        <taxon>Blastochloris</taxon>
    </lineage>
</organism>